<protein>
    <submittedName>
        <fullName evidence="1">Uncharacterized protein</fullName>
    </submittedName>
</protein>
<dbReference type="AlphaFoldDB" id="A0A1Z4GEK4"/>
<accession>A0A1Z4GEK4</accession>
<organism evidence="1 2">
    <name type="scientific">Anabaenopsis circularis NIES-21</name>
    <dbReference type="NCBI Taxonomy" id="1085406"/>
    <lineage>
        <taxon>Bacteria</taxon>
        <taxon>Bacillati</taxon>
        <taxon>Cyanobacteriota</taxon>
        <taxon>Cyanophyceae</taxon>
        <taxon>Nostocales</taxon>
        <taxon>Nodulariaceae</taxon>
        <taxon>Anabaenopsis</taxon>
    </lineage>
</organism>
<sequence length="80" mass="8795">MTRSGALLPLAAIGGATAVTIAIWRADDKKSKAASLQPQQLKLLEQRIANLETIVSNEEFDLQKKIKQLESSDRNHHSIS</sequence>
<name>A0A1Z4GEK4_9CYAN</name>
<dbReference type="Proteomes" id="UP000218287">
    <property type="component" value="Chromosome"/>
</dbReference>
<proteinExistence type="predicted"/>
<dbReference type="EMBL" id="AP018174">
    <property type="protein sequence ID" value="BAY15776.1"/>
    <property type="molecule type" value="Genomic_DNA"/>
</dbReference>
<reference evidence="1 2" key="1">
    <citation type="submission" date="2017-06" db="EMBL/GenBank/DDBJ databases">
        <title>Genome sequencing of cyanobaciteial culture collection at National Institute for Environmental Studies (NIES).</title>
        <authorList>
            <person name="Hirose Y."/>
            <person name="Shimura Y."/>
            <person name="Fujisawa T."/>
            <person name="Nakamura Y."/>
            <person name="Kawachi M."/>
        </authorList>
    </citation>
    <scope>NUCLEOTIDE SEQUENCE [LARGE SCALE GENOMIC DNA]</scope>
    <source>
        <strain evidence="1 2">NIES-21</strain>
    </source>
</reference>
<keyword evidence="2" id="KW-1185">Reference proteome</keyword>
<evidence type="ECO:0000313" key="1">
    <source>
        <dbReference type="EMBL" id="BAY15776.1"/>
    </source>
</evidence>
<gene>
    <name evidence="1" type="ORF">NIES21_15950</name>
</gene>
<evidence type="ECO:0000313" key="2">
    <source>
        <dbReference type="Proteomes" id="UP000218287"/>
    </source>
</evidence>